<protein>
    <submittedName>
        <fullName evidence="1">SET domain-containing protein</fullName>
    </submittedName>
</protein>
<proteinExistence type="predicted"/>
<dbReference type="EMBL" id="KZ819977">
    <property type="protein sequence ID" value="PWN50036.1"/>
    <property type="molecule type" value="Genomic_DNA"/>
</dbReference>
<evidence type="ECO:0000313" key="1">
    <source>
        <dbReference type="EMBL" id="PWN50036.1"/>
    </source>
</evidence>
<reference evidence="1 2" key="1">
    <citation type="journal article" date="2018" name="Mol. Biol. Evol.">
        <title>Broad Genomic Sampling Reveals a Smut Pathogenic Ancestry of the Fungal Clade Ustilaginomycotina.</title>
        <authorList>
            <person name="Kijpornyongpan T."/>
            <person name="Mondo S.J."/>
            <person name="Barry K."/>
            <person name="Sandor L."/>
            <person name="Lee J."/>
            <person name="Lipzen A."/>
            <person name="Pangilinan J."/>
            <person name="LaButti K."/>
            <person name="Hainaut M."/>
            <person name="Henrissat B."/>
            <person name="Grigoriev I.V."/>
            <person name="Spatafora J.W."/>
            <person name="Aime M.C."/>
        </authorList>
    </citation>
    <scope>NUCLEOTIDE SEQUENCE [LARGE SCALE GENOMIC DNA]</scope>
    <source>
        <strain evidence="1 2">SA 807</strain>
    </source>
</reference>
<keyword evidence="2" id="KW-1185">Reference proteome</keyword>
<gene>
    <name evidence="1" type="ORF">IE53DRAFT_316539</name>
</gene>
<feature type="non-terminal residue" evidence="1">
    <location>
        <position position="180"/>
    </location>
</feature>
<dbReference type="Proteomes" id="UP000245626">
    <property type="component" value="Unassembled WGS sequence"/>
</dbReference>
<organism evidence="1 2">
    <name type="scientific">Violaceomyces palustris</name>
    <dbReference type="NCBI Taxonomy" id="1673888"/>
    <lineage>
        <taxon>Eukaryota</taxon>
        <taxon>Fungi</taxon>
        <taxon>Dikarya</taxon>
        <taxon>Basidiomycota</taxon>
        <taxon>Ustilaginomycotina</taxon>
        <taxon>Ustilaginomycetes</taxon>
        <taxon>Violaceomycetales</taxon>
        <taxon>Violaceomycetaceae</taxon>
        <taxon>Violaceomyces</taxon>
    </lineage>
</organism>
<accession>A0ACD0NW60</accession>
<evidence type="ECO:0000313" key="2">
    <source>
        <dbReference type="Proteomes" id="UP000245626"/>
    </source>
</evidence>
<name>A0ACD0NW60_9BASI</name>
<sequence>MAADEPQRAWSASRTFSRPVMHGLFADTPIPAGAFISEYRGELYSADRYRKDPINQYASLGAVKPHVHLFPPPLNLAIDARRFGNEARFARFSCHPNAVLRPILFRQTGVVSGLRSHDGSRSHSPAIHNKFTDGSPRAASDEPELLFGIFAINDIARTHEITLGWEWDDAHIVHFLPDLV</sequence>